<evidence type="ECO:0000259" key="2">
    <source>
        <dbReference type="PROSITE" id="PS50943"/>
    </source>
</evidence>
<name>A0A2J7Z274_STRMQ</name>
<evidence type="ECO:0000313" key="4">
    <source>
        <dbReference type="Proteomes" id="UP000236520"/>
    </source>
</evidence>
<dbReference type="PANTHER" id="PTHR35010">
    <property type="entry name" value="BLL4672 PROTEIN-RELATED"/>
    <property type="match status" value="1"/>
</dbReference>
<dbReference type="Pfam" id="PF13560">
    <property type="entry name" value="HTH_31"/>
    <property type="match status" value="1"/>
</dbReference>
<dbReference type="PANTHER" id="PTHR35010:SF2">
    <property type="entry name" value="BLL4672 PROTEIN"/>
    <property type="match status" value="1"/>
</dbReference>
<sequence length="297" mass="32850">MDKKELAGFLRRRRELLTPADVGLPTGARRRTPGLRRHEVAQLAGMSPDYYIRLEQARGPQPSPQMLTALSRALRLGIDERDHLFHLAGHHSPPAFAADDHVSPGLLRLLDALTELPAQVVSDLGEVLAQNRMAVALLGEQTAYTGLARSFIYRWFTQSATRALYPAEDHEHQSRVQVADLRAAVALRPRDPQAAKLVGALRAASSEFDDLWERHDVAVRRSDRKRIVHPAVGIVSIDCEVLATARQDQRLLVFTPRPSSDAVGQLELLRVIGHQNLTAPDPSAIPPDPIPHSGDQR</sequence>
<reference evidence="3 4" key="1">
    <citation type="submission" date="2015-09" db="EMBL/GenBank/DDBJ databases">
        <title>Genome sequence, genome mining and natural product profiling of a biocontrol bacterium Streptomyces malaysiensis F913.</title>
        <authorList>
            <person name="Xu Y."/>
            <person name="Wei J."/>
            <person name="Xie J."/>
            <person name="Li T."/>
            <person name="Zhou Z."/>
        </authorList>
    </citation>
    <scope>NUCLEOTIDE SEQUENCE [LARGE SCALE GENOMIC DNA]</scope>
    <source>
        <strain evidence="3 4">F913</strain>
    </source>
</reference>
<feature type="domain" description="HTH cro/C1-type" evidence="2">
    <location>
        <begin position="34"/>
        <end position="81"/>
    </location>
</feature>
<dbReference type="Proteomes" id="UP000236520">
    <property type="component" value="Unassembled WGS sequence"/>
</dbReference>
<dbReference type="SUPFAM" id="SSF47413">
    <property type="entry name" value="lambda repressor-like DNA-binding domains"/>
    <property type="match status" value="1"/>
</dbReference>
<dbReference type="RefSeq" id="WP_102933123.1">
    <property type="nucleotide sequence ID" value="NZ_LJIW01000001.1"/>
</dbReference>
<evidence type="ECO:0000256" key="1">
    <source>
        <dbReference type="SAM" id="MobiDB-lite"/>
    </source>
</evidence>
<dbReference type="AlphaFoldDB" id="A0A2J7Z274"/>
<dbReference type="Pfam" id="PF17765">
    <property type="entry name" value="MLTR_LBD"/>
    <property type="match status" value="1"/>
</dbReference>
<proteinExistence type="predicted"/>
<dbReference type="GO" id="GO:0003677">
    <property type="term" value="F:DNA binding"/>
    <property type="evidence" value="ECO:0007669"/>
    <property type="project" value="InterPro"/>
</dbReference>
<accession>A0A2J7Z274</accession>
<feature type="region of interest" description="Disordered" evidence="1">
    <location>
        <begin position="277"/>
        <end position="297"/>
    </location>
</feature>
<dbReference type="InterPro" id="IPR010982">
    <property type="entry name" value="Lambda_DNA-bd_dom_sf"/>
</dbReference>
<comment type="caution">
    <text evidence="3">The sequence shown here is derived from an EMBL/GenBank/DDBJ whole genome shotgun (WGS) entry which is preliminary data.</text>
</comment>
<dbReference type="InterPro" id="IPR001387">
    <property type="entry name" value="Cro/C1-type_HTH"/>
</dbReference>
<dbReference type="Gene3D" id="3.30.450.180">
    <property type="match status" value="1"/>
</dbReference>
<keyword evidence="4" id="KW-1185">Reference proteome</keyword>
<gene>
    <name evidence="3" type="ORF">SMF913_10304</name>
</gene>
<protein>
    <recommendedName>
        <fullName evidence="2">HTH cro/C1-type domain-containing protein</fullName>
    </recommendedName>
</protein>
<dbReference type="SMART" id="SM00530">
    <property type="entry name" value="HTH_XRE"/>
    <property type="match status" value="1"/>
</dbReference>
<organism evidence="3 4">
    <name type="scientific">Streptomyces malaysiensis</name>
    <dbReference type="NCBI Taxonomy" id="92644"/>
    <lineage>
        <taxon>Bacteria</taxon>
        <taxon>Bacillati</taxon>
        <taxon>Actinomycetota</taxon>
        <taxon>Actinomycetes</taxon>
        <taxon>Kitasatosporales</taxon>
        <taxon>Streptomycetaceae</taxon>
        <taxon>Streptomyces</taxon>
        <taxon>Streptomyces violaceusniger group</taxon>
    </lineage>
</organism>
<dbReference type="InterPro" id="IPR041413">
    <property type="entry name" value="MLTR_LBD"/>
</dbReference>
<evidence type="ECO:0000313" key="3">
    <source>
        <dbReference type="EMBL" id="PNG94279.1"/>
    </source>
</evidence>
<dbReference type="EMBL" id="LJIW01000001">
    <property type="protein sequence ID" value="PNG94279.1"/>
    <property type="molecule type" value="Genomic_DNA"/>
</dbReference>
<dbReference type="PROSITE" id="PS50943">
    <property type="entry name" value="HTH_CROC1"/>
    <property type="match status" value="1"/>
</dbReference>
<dbReference type="CDD" id="cd00093">
    <property type="entry name" value="HTH_XRE"/>
    <property type="match status" value="1"/>
</dbReference>
<dbReference type="Gene3D" id="1.10.260.40">
    <property type="entry name" value="lambda repressor-like DNA-binding domains"/>
    <property type="match status" value="1"/>
</dbReference>